<evidence type="ECO:0000313" key="2">
    <source>
        <dbReference type="EMBL" id="SCA54952.1"/>
    </source>
</evidence>
<keyword evidence="1" id="KW-1133">Transmembrane helix</keyword>
<reference evidence="2 3" key="1">
    <citation type="submission" date="2016-07" db="EMBL/GenBank/DDBJ databases">
        <authorList>
            <person name="Lefevre C.T."/>
        </authorList>
    </citation>
    <scope>NUCLEOTIDE SEQUENCE [LARGE SCALE GENOMIC DNA]</scope>
    <source>
        <strain evidence="2">PR1</strain>
    </source>
</reference>
<dbReference type="PANTHER" id="PTHR30441">
    <property type="entry name" value="DUF748 DOMAIN-CONTAINING PROTEIN"/>
    <property type="match status" value="1"/>
</dbReference>
<gene>
    <name evidence="2" type="ORF">MTBPR1_10199</name>
</gene>
<evidence type="ECO:0000313" key="3">
    <source>
        <dbReference type="Proteomes" id="UP000231658"/>
    </source>
</evidence>
<dbReference type="EMBL" id="FLYE01000001">
    <property type="protein sequence ID" value="SCA54952.1"/>
    <property type="molecule type" value="Genomic_DNA"/>
</dbReference>
<organism evidence="2 3">
    <name type="scientific">Candidatus Terasakiella magnetica</name>
    <dbReference type="NCBI Taxonomy" id="1867952"/>
    <lineage>
        <taxon>Bacteria</taxon>
        <taxon>Pseudomonadati</taxon>
        <taxon>Pseudomonadota</taxon>
        <taxon>Alphaproteobacteria</taxon>
        <taxon>Rhodospirillales</taxon>
        <taxon>Terasakiellaceae</taxon>
        <taxon>Terasakiella</taxon>
    </lineage>
</organism>
<dbReference type="InterPro" id="IPR052894">
    <property type="entry name" value="AsmA-related"/>
</dbReference>
<dbReference type="Proteomes" id="UP000231658">
    <property type="component" value="Unassembled WGS sequence"/>
</dbReference>
<dbReference type="AlphaFoldDB" id="A0A1C3RCK7"/>
<dbReference type="GO" id="GO:0005886">
    <property type="term" value="C:plasma membrane"/>
    <property type="evidence" value="ECO:0007669"/>
    <property type="project" value="TreeGrafter"/>
</dbReference>
<feature type="transmembrane region" description="Helical" evidence="1">
    <location>
        <begin position="20"/>
        <end position="39"/>
    </location>
</feature>
<accession>A0A1C3RCK7</accession>
<evidence type="ECO:0008006" key="4">
    <source>
        <dbReference type="Google" id="ProtNLM"/>
    </source>
</evidence>
<dbReference type="STRING" id="1867952.MTBPR1_10199"/>
<keyword evidence="1" id="KW-0812">Transmembrane</keyword>
<dbReference type="PANTHER" id="PTHR30441:SF4">
    <property type="entry name" value="PROTEIN ASMA"/>
    <property type="match status" value="1"/>
</dbReference>
<dbReference type="OrthoDB" id="225437at2"/>
<dbReference type="GO" id="GO:0090313">
    <property type="term" value="P:regulation of protein targeting to membrane"/>
    <property type="evidence" value="ECO:0007669"/>
    <property type="project" value="TreeGrafter"/>
</dbReference>
<sequence>MFKIDGFEVKLVKSKLPIMIGGLFLLLLAVPFILPSVIYQSILESRLESSTGLEFNFDGGFDVSLFPEINIVANDIGFYGQTDTKIEIVGSVKKLNLRLKFFQFLTGTISIDEFDLVSPKMTINGDFTPYLPDFLRNQLGTARKEDVRYLEVIQYFIERSVIENAKISEGIVRWNKKKNHTIKAEKINIDIVKPAEVRDFTLYSNAYVNERSVDLRIRLQRPDDFLRGFRSKLTLKLDSSPLRLEFLGSAAKRSTFVAQGDLRLDIPSLNEYCRWLSASTQCDEYQGNLLVKTDLRLRDQRLQIENASYTQNPFTFLATGAVDFKTSIPEVTGTITIPIRPIESFYTSLRDVQKFSFRNLFLDTFDANVDVKYQGVRFPSGLIIQPNVKLLLSDGRLSLTSDQFAAFDGLSNIRFRWYEGLENGYMDLRIDTNSIDLKKLQKDLGFDISMTGALKAGIEIQSEGGSILSLIETARIHGDYSVIDGSILNKDIALSLTGHNTKAFEFTELKGRVEGNRGQIYSEMIEFIAPSVDVTGSARVDLIEKEVDINFDSLISHLNKKGFVKITGPLQDMSLMTSSNGKKAPQLRDGLHSGLIPLEEKEDDTAMDHEELQIEETDLLD</sequence>
<keyword evidence="1" id="KW-0472">Membrane</keyword>
<dbReference type="RefSeq" id="WP_069185680.1">
    <property type="nucleotide sequence ID" value="NZ_FLYE01000001.1"/>
</dbReference>
<name>A0A1C3RCK7_9PROT</name>
<protein>
    <recommendedName>
        <fullName evidence="4">AsmA-like C-terminal domain-containing protein</fullName>
    </recommendedName>
</protein>
<proteinExistence type="predicted"/>
<evidence type="ECO:0000256" key="1">
    <source>
        <dbReference type="SAM" id="Phobius"/>
    </source>
</evidence>
<keyword evidence="3" id="KW-1185">Reference proteome</keyword>